<dbReference type="GO" id="GO:0004348">
    <property type="term" value="F:glucosylceramidase activity"/>
    <property type="evidence" value="ECO:0007669"/>
    <property type="project" value="UniProtKB-EC"/>
</dbReference>
<keyword evidence="6" id="KW-0746">Sphingolipid metabolism</keyword>
<protein>
    <recommendedName>
        <fullName evidence="3 6">Glucosylceramidase</fullName>
        <ecNumber evidence="3 6">3.2.1.45</ecNumber>
    </recommendedName>
</protein>
<dbReference type="SUPFAM" id="SSF51445">
    <property type="entry name" value="(Trans)glycosidases"/>
    <property type="match status" value="1"/>
</dbReference>
<evidence type="ECO:0000256" key="3">
    <source>
        <dbReference type="ARBA" id="ARBA00012658"/>
    </source>
</evidence>
<keyword evidence="6" id="KW-0326">Glycosidase</keyword>
<proteinExistence type="inferred from homology"/>
<gene>
    <name evidence="8" type="ORF">ONB1V03_LOCUS6006</name>
</gene>
<keyword evidence="9" id="KW-1185">Reference proteome</keyword>
<dbReference type="InterPro" id="IPR001139">
    <property type="entry name" value="Glyco_hydro_30"/>
</dbReference>
<evidence type="ECO:0000313" key="9">
    <source>
        <dbReference type="Proteomes" id="UP000728032"/>
    </source>
</evidence>
<dbReference type="InterPro" id="IPR033453">
    <property type="entry name" value="Glyco_hydro_30_TIM-barrel"/>
</dbReference>
<dbReference type="EC" id="3.2.1.45" evidence="3 6"/>
<evidence type="ECO:0000259" key="7">
    <source>
        <dbReference type="Pfam" id="PF02055"/>
    </source>
</evidence>
<dbReference type="AlphaFoldDB" id="A0A7R9LUP8"/>
<evidence type="ECO:0000256" key="5">
    <source>
        <dbReference type="ARBA" id="ARBA00022801"/>
    </source>
</evidence>
<name>A0A7R9LUP8_9ACAR</name>
<dbReference type="GO" id="GO:0006680">
    <property type="term" value="P:glucosylceramide catabolic process"/>
    <property type="evidence" value="ECO:0007669"/>
    <property type="project" value="TreeGrafter"/>
</dbReference>
<accession>A0A7R9LUP8</accession>
<reference evidence="8" key="1">
    <citation type="submission" date="2020-11" db="EMBL/GenBank/DDBJ databases">
        <authorList>
            <person name="Tran Van P."/>
        </authorList>
    </citation>
    <scope>NUCLEOTIDE SEQUENCE</scope>
</reference>
<dbReference type="GO" id="GO:0016020">
    <property type="term" value="C:membrane"/>
    <property type="evidence" value="ECO:0007669"/>
    <property type="project" value="GOC"/>
</dbReference>
<evidence type="ECO:0000256" key="2">
    <source>
        <dbReference type="ARBA" id="ARBA00005382"/>
    </source>
</evidence>
<comment type="similarity">
    <text evidence="2 6">Belongs to the glycosyl hydrolase 30 family.</text>
</comment>
<feature type="domain" description="Glycosyl hydrolase family 30 TIM-barrel" evidence="7">
    <location>
        <begin position="1"/>
        <end position="64"/>
    </location>
</feature>
<evidence type="ECO:0000256" key="1">
    <source>
        <dbReference type="ARBA" id="ARBA00001013"/>
    </source>
</evidence>
<evidence type="ECO:0000256" key="6">
    <source>
        <dbReference type="RuleBase" id="RU361188"/>
    </source>
</evidence>
<dbReference type="EMBL" id="CAJPVJ010002577">
    <property type="protein sequence ID" value="CAG2166484.1"/>
    <property type="molecule type" value="Genomic_DNA"/>
</dbReference>
<keyword evidence="6" id="KW-0443">Lipid metabolism</keyword>
<dbReference type="Proteomes" id="UP000728032">
    <property type="component" value="Unassembled WGS sequence"/>
</dbReference>
<dbReference type="InterPro" id="IPR017853">
    <property type="entry name" value="GH"/>
</dbReference>
<keyword evidence="5 6" id="KW-0378">Hydrolase</keyword>
<evidence type="ECO:0000256" key="4">
    <source>
        <dbReference type="ARBA" id="ARBA00022729"/>
    </source>
</evidence>
<dbReference type="Gene3D" id="3.20.20.80">
    <property type="entry name" value="Glycosidases"/>
    <property type="match status" value="1"/>
</dbReference>
<comment type="catalytic activity">
    <reaction evidence="1">
        <text>a beta-D-glucosyl-(1&lt;-&gt;1')-N-acylsphing-4-enine + H2O = an N-acylsphing-4-enine + D-glucose</text>
        <dbReference type="Rhea" id="RHEA:13269"/>
        <dbReference type="ChEBI" id="CHEBI:4167"/>
        <dbReference type="ChEBI" id="CHEBI:15377"/>
        <dbReference type="ChEBI" id="CHEBI:22801"/>
        <dbReference type="ChEBI" id="CHEBI:52639"/>
        <dbReference type="EC" id="3.2.1.45"/>
    </reaction>
    <physiologicalReaction direction="left-to-right" evidence="1">
        <dbReference type="Rhea" id="RHEA:13270"/>
    </physiologicalReaction>
</comment>
<dbReference type="OrthoDB" id="2160638at2759"/>
<dbReference type="EMBL" id="OC917402">
    <property type="protein sequence ID" value="CAD7646959.1"/>
    <property type="molecule type" value="Genomic_DNA"/>
</dbReference>
<sequence length="74" mass="8333">MKTNHKFNNGGELRGTVGGEYYQSWANHFVKFLDAYKSHDINLWGVTDENESTRGTPSKGCNCLNLTGLLNRIL</sequence>
<dbReference type="PANTHER" id="PTHR11069">
    <property type="entry name" value="GLUCOSYLCERAMIDASE"/>
    <property type="match status" value="1"/>
</dbReference>
<dbReference type="PANTHER" id="PTHR11069:SF23">
    <property type="entry name" value="LYSOSOMAL ACID GLUCOSYLCERAMIDASE"/>
    <property type="match status" value="1"/>
</dbReference>
<keyword evidence="4" id="KW-0732">Signal</keyword>
<dbReference type="Pfam" id="PF02055">
    <property type="entry name" value="Glyco_hydro_30"/>
    <property type="match status" value="1"/>
</dbReference>
<evidence type="ECO:0000313" key="8">
    <source>
        <dbReference type="EMBL" id="CAD7646959.1"/>
    </source>
</evidence>
<organism evidence="8">
    <name type="scientific">Oppiella nova</name>
    <dbReference type="NCBI Taxonomy" id="334625"/>
    <lineage>
        <taxon>Eukaryota</taxon>
        <taxon>Metazoa</taxon>
        <taxon>Ecdysozoa</taxon>
        <taxon>Arthropoda</taxon>
        <taxon>Chelicerata</taxon>
        <taxon>Arachnida</taxon>
        <taxon>Acari</taxon>
        <taxon>Acariformes</taxon>
        <taxon>Sarcoptiformes</taxon>
        <taxon>Oribatida</taxon>
        <taxon>Brachypylina</taxon>
        <taxon>Oppioidea</taxon>
        <taxon>Oppiidae</taxon>
        <taxon>Oppiella</taxon>
    </lineage>
</organism>